<comment type="caution">
    <text evidence="2">The sequence shown here is derived from an EMBL/GenBank/DDBJ whole genome shotgun (WGS) entry which is preliminary data.</text>
</comment>
<dbReference type="InterPro" id="IPR036038">
    <property type="entry name" value="Aminotransferase-like"/>
</dbReference>
<keyword evidence="3" id="KW-1185">Reference proteome</keyword>
<evidence type="ECO:0000313" key="2">
    <source>
        <dbReference type="EMBL" id="KAF5385332.1"/>
    </source>
</evidence>
<dbReference type="EMBL" id="JAACJP010000004">
    <property type="protein sequence ID" value="KAF5385332.1"/>
    <property type="molecule type" value="Genomic_DNA"/>
</dbReference>
<dbReference type="OrthoDB" id="64220at2759"/>
<evidence type="ECO:0000313" key="3">
    <source>
        <dbReference type="Proteomes" id="UP000565441"/>
    </source>
</evidence>
<dbReference type="InterPro" id="IPR043132">
    <property type="entry name" value="BCAT-like_C"/>
</dbReference>
<dbReference type="InterPro" id="IPR043131">
    <property type="entry name" value="BCAT-like_N"/>
</dbReference>
<evidence type="ECO:0008006" key="4">
    <source>
        <dbReference type="Google" id="ProtNLM"/>
    </source>
</evidence>
<dbReference type="AlphaFoldDB" id="A0A8H5HL71"/>
<dbReference type="InterPro" id="IPR001544">
    <property type="entry name" value="Aminotrans_IV"/>
</dbReference>
<dbReference type="InterPro" id="IPR050571">
    <property type="entry name" value="Class-IV_PLP-Dep_Aminotrnsfr"/>
</dbReference>
<evidence type="ECO:0000256" key="1">
    <source>
        <dbReference type="ARBA" id="ARBA00009320"/>
    </source>
</evidence>
<dbReference type="SUPFAM" id="SSF56752">
    <property type="entry name" value="D-aminoacid aminotransferase-like PLP-dependent enzymes"/>
    <property type="match status" value="1"/>
</dbReference>
<dbReference type="PANTHER" id="PTHR42743:SF11">
    <property type="entry name" value="AMINODEOXYCHORISMATE LYASE"/>
    <property type="match status" value="1"/>
</dbReference>
<comment type="similarity">
    <text evidence="1">Belongs to the class-IV pyridoxal-phosphate-dependent aminotransferase family.</text>
</comment>
<sequence length="268" mass="29935">MSSLPEHPGPYELLSSTRFDCFLSRLKWNNDPEGPCLFLLLQYHLDRLIDAADRHGWKEAKTSLTYDALKSSCHSVLADCNDQRDKSQAFKIRLTLSQSGNLAATATPTTPFLSDPTSASFFNPLSDNASLFGSVFAIHVDPMPTPVSLFTSTKTTQRSIYNDARFRAGLPHTPDPLNLADVLMYNSEGFITESSIFNVAFYRSPHWITPSTSTGCLPGVLRRWLLEQGRIREDKKNQLTKDSVNKGDWILLFNGVQGCRLGRIADLC</sequence>
<organism evidence="2 3">
    <name type="scientific">Tricholomella constricta</name>
    <dbReference type="NCBI Taxonomy" id="117010"/>
    <lineage>
        <taxon>Eukaryota</taxon>
        <taxon>Fungi</taxon>
        <taxon>Dikarya</taxon>
        <taxon>Basidiomycota</taxon>
        <taxon>Agaricomycotina</taxon>
        <taxon>Agaricomycetes</taxon>
        <taxon>Agaricomycetidae</taxon>
        <taxon>Agaricales</taxon>
        <taxon>Tricholomatineae</taxon>
        <taxon>Lyophyllaceae</taxon>
        <taxon>Tricholomella</taxon>
    </lineage>
</organism>
<dbReference type="GO" id="GO:0046394">
    <property type="term" value="P:carboxylic acid biosynthetic process"/>
    <property type="evidence" value="ECO:0007669"/>
    <property type="project" value="UniProtKB-ARBA"/>
</dbReference>
<proteinExistence type="inferred from homology"/>
<dbReference type="Gene3D" id="3.30.470.10">
    <property type="match status" value="1"/>
</dbReference>
<dbReference type="GO" id="GO:0003824">
    <property type="term" value="F:catalytic activity"/>
    <property type="evidence" value="ECO:0007669"/>
    <property type="project" value="InterPro"/>
</dbReference>
<dbReference type="Gene3D" id="3.20.10.10">
    <property type="entry name" value="D-amino Acid Aminotransferase, subunit A, domain 2"/>
    <property type="match status" value="1"/>
</dbReference>
<accession>A0A8H5HL71</accession>
<gene>
    <name evidence="2" type="ORF">D9615_001199</name>
</gene>
<dbReference type="Pfam" id="PF01063">
    <property type="entry name" value="Aminotran_4"/>
    <property type="match status" value="1"/>
</dbReference>
<reference evidence="2 3" key="1">
    <citation type="journal article" date="2020" name="ISME J.">
        <title>Uncovering the hidden diversity of litter-decomposition mechanisms in mushroom-forming fungi.</title>
        <authorList>
            <person name="Floudas D."/>
            <person name="Bentzer J."/>
            <person name="Ahren D."/>
            <person name="Johansson T."/>
            <person name="Persson P."/>
            <person name="Tunlid A."/>
        </authorList>
    </citation>
    <scope>NUCLEOTIDE SEQUENCE [LARGE SCALE GENOMIC DNA]</scope>
    <source>
        <strain evidence="2 3">CBS 661.87</strain>
    </source>
</reference>
<dbReference type="Proteomes" id="UP000565441">
    <property type="component" value="Unassembled WGS sequence"/>
</dbReference>
<protein>
    <recommendedName>
        <fullName evidence="4">Aminodeoxychorismate lyase</fullName>
    </recommendedName>
</protein>
<dbReference type="PANTHER" id="PTHR42743">
    <property type="entry name" value="AMINO-ACID AMINOTRANSFERASE"/>
    <property type="match status" value="1"/>
</dbReference>
<name>A0A8H5HL71_9AGAR</name>